<reference evidence="1 2" key="1">
    <citation type="submission" date="2018-08" db="EMBL/GenBank/DDBJ databases">
        <title>A genome reference for cultivated species of the human gut microbiota.</title>
        <authorList>
            <person name="Zou Y."/>
            <person name="Xue W."/>
            <person name="Luo G."/>
        </authorList>
    </citation>
    <scope>NUCLEOTIDE SEQUENCE [LARGE SCALE GENOMIC DNA]</scope>
    <source>
        <strain evidence="1 2">AF29-2BH</strain>
    </source>
</reference>
<protein>
    <submittedName>
        <fullName evidence="1">Uncharacterized protein</fullName>
    </submittedName>
</protein>
<accession>A0A411ZST6</accession>
<dbReference type="EMBL" id="QRSS01000005">
    <property type="protein sequence ID" value="RGQ05893.1"/>
    <property type="molecule type" value="Genomic_DNA"/>
</dbReference>
<sequence length="181" mass="21068">MTTNDTSDNLDKKKYLRDRKKADIGNLMDIIVAKLNDGCTYSFVATGLGEWLHYIISPDEIRDLTSDEPLLLPLPEREKNAEKNIYCHDLKMMKNFDTEYLHRKYSYSYQQLNCIFRTFMDGCQRGEQAAALIAQVHYGYITMSEAYKKLTSELGYAPKDVIRVVKKTKSLFEKLEKEVKK</sequence>
<evidence type="ECO:0000313" key="2">
    <source>
        <dbReference type="Proteomes" id="UP000283585"/>
    </source>
</evidence>
<organism evidence="1 2">
    <name type="scientific">Blautia obeum</name>
    <dbReference type="NCBI Taxonomy" id="40520"/>
    <lineage>
        <taxon>Bacteria</taxon>
        <taxon>Bacillati</taxon>
        <taxon>Bacillota</taxon>
        <taxon>Clostridia</taxon>
        <taxon>Lachnospirales</taxon>
        <taxon>Lachnospiraceae</taxon>
        <taxon>Blautia</taxon>
    </lineage>
</organism>
<dbReference type="AlphaFoldDB" id="A0A411ZST6"/>
<comment type="caution">
    <text evidence="1">The sequence shown here is derived from an EMBL/GenBank/DDBJ whole genome shotgun (WGS) entry which is preliminary data.</text>
</comment>
<dbReference type="RefSeq" id="WP_118044495.1">
    <property type="nucleotide sequence ID" value="NZ_QRSS01000005.1"/>
</dbReference>
<gene>
    <name evidence="1" type="ORF">DWZ12_05340</name>
</gene>
<proteinExistence type="predicted"/>
<evidence type="ECO:0000313" key="1">
    <source>
        <dbReference type="EMBL" id="RGQ05893.1"/>
    </source>
</evidence>
<name>A0A411ZST6_9FIRM</name>
<dbReference type="Proteomes" id="UP000283585">
    <property type="component" value="Unassembled WGS sequence"/>
</dbReference>